<reference evidence="6" key="1">
    <citation type="submission" date="2020-08" db="EMBL/GenBank/DDBJ databases">
        <title>Genome public.</title>
        <authorList>
            <person name="Liu C."/>
            <person name="Sun Q."/>
        </authorList>
    </citation>
    <scope>NUCLEOTIDE SEQUENCE</scope>
    <source>
        <strain evidence="6">BX7</strain>
    </source>
</reference>
<dbReference type="AlphaFoldDB" id="A0A926HTW6"/>
<dbReference type="SUPFAM" id="SSF53850">
    <property type="entry name" value="Periplasmic binding protein-like II"/>
    <property type="match status" value="1"/>
</dbReference>
<dbReference type="CDD" id="cd05466">
    <property type="entry name" value="PBP2_LTTR_substrate"/>
    <property type="match status" value="1"/>
</dbReference>
<accession>A0A926HTW6</accession>
<evidence type="ECO:0000256" key="1">
    <source>
        <dbReference type="ARBA" id="ARBA00009437"/>
    </source>
</evidence>
<gene>
    <name evidence="6" type="ORF">H8695_01260</name>
</gene>
<feature type="domain" description="HTH lysR-type" evidence="5">
    <location>
        <begin position="1"/>
        <end position="60"/>
    </location>
</feature>
<evidence type="ECO:0000256" key="2">
    <source>
        <dbReference type="ARBA" id="ARBA00023015"/>
    </source>
</evidence>
<dbReference type="Pfam" id="PF03466">
    <property type="entry name" value="LysR_substrate"/>
    <property type="match status" value="1"/>
</dbReference>
<evidence type="ECO:0000313" key="7">
    <source>
        <dbReference type="Proteomes" id="UP000620366"/>
    </source>
</evidence>
<protein>
    <submittedName>
        <fullName evidence="6">LysR family transcriptional regulator</fullName>
    </submittedName>
</protein>
<keyword evidence="4" id="KW-0804">Transcription</keyword>
<comment type="similarity">
    <text evidence="1">Belongs to the LysR transcriptional regulatory family.</text>
</comment>
<dbReference type="GO" id="GO:0003700">
    <property type="term" value="F:DNA-binding transcription factor activity"/>
    <property type="evidence" value="ECO:0007669"/>
    <property type="project" value="InterPro"/>
</dbReference>
<sequence>MTRLEIDAFLSIVKYGSISSAAEKLYVSQPALSRRIKVLEQELGYRLFSRQRGFRGVELTDEGAAFISVAQKWQHLWQEAGAISMLRHNKVLNLSSINSISTFILSPVFRAFLRDNLEYQISFMNYHSAEACRMIESGQLDFAIIGKPRFLKYGEAIPAYSEPMVFASPWEYPETIRVENLDVRKEIKINWNNEFSDWHDRWFDSTIYPRATLDTMAFWKDFLTGDSWALMPYSVAQKVSCQERLYLRRVVNGPPDRIVYYVRGNERKADIIDRFLHYLNIEVSQIEGIKSYLDY</sequence>
<dbReference type="GO" id="GO:0003677">
    <property type="term" value="F:DNA binding"/>
    <property type="evidence" value="ECO:0007669"/>
    <property type="project" value="UniProtKB-KW"/>
</dbReference>
<dbReference type="PROSITE" id="PS50931">
    <property type="entry name" value="HTH_LYSR"/>
    <property type="match status" value="1"/>
</dbReference>
<dbReference type="Gene3D" id="1.10.10.10">
    <property type="entry name" value="Winged helix-like DNA-binding domain superfamily/Winged helix DNA-binding domain"/>
    <property type="match status" value="1"/>
</dbReference>
<dbReference type="EMBL" id="JACRSP010000001">
    <property type="protein sequence ID" value="MBC8535325.1"/>
    <property type="molecule type" value="Genomic_DNA"/>
</dbReference>
<organism evidence="6 7">
    <name type="scientific">Feifania hominis</name>
    <dbReference type="NCBI Taxonomy" id="2763660"/>
    <lineage>
        <taxon>Bacteria</taxon>
        <taxon>Bacillati</taxon>
        <taxon>Bacillota</taxon>
        <taxon>Clostridia</taxon>
        <taxon>Eubacteriales</taxon>
        <taxon>Feifaniaceae</taxon>
        <taxon>Feifania</taxon>
    </lineage>
</organism>
<dbReference type="Gene3D" id="3.40.190.10">
    <property type="entry name" value="Periplasmic binding protein-like II"/>
    <property type="match status" value="2"/>
</dbReference>
<dbReference type="PANTHER" id="PTHR30126">
    <property type="entry name" value="HTH-TYPE TRANSCRIPTIONAL REGULATOR"/>
    <property type="match status" value="1"/>
</dbReference>
<keyword evidence="3" id="KW-0238">DNA-binding</keyword>
<dbReference type="InterPro" id="IPR000847">
    <property type="entry name" value="LysR_HTH_N"/>
</dbReference>
<comment type="caution">
    <text evidence="6">The sequence shown here is derived from an EMBL/GenBank/DDBJ whole genome shotgun (WGS) entry which is preliminary data.</text>
</comment>
<dbReference type="RefSeq" id="WP_249298984.1">
    <property type="nucleotide sequence ID" value="NZ_JACRSP010000001.1"/>
</dbReference>
<name>A0A926HTW6_9FIRM</name>
<dbReference type="Proteomes" id="UP000620366">
    <property type="component" value="Unassembled WGS sequence"/>
</dbReference>
<dbReference type="SUPFAM" id="SSF46785">
    <property type="entry name" value="Winged helix' DNA-binding domain"/>
    <property type="match status" value="1"/>
</dbReference>
<evidence type="ECO:0000259" key="5">
    <source>
        <dbReference type="PROSITE" id="PS50931"/>
    </source>
</evidence>
<evidence type="ECO:0000313" key="6">
    <source>
        <dbReference type="EMBL" id="MBC8535325.1"/>
    </source>
</evidence>
<evidence type="ECO:0000256" key="4">
    <source>
        <dbReference type="ARBA" id="ARBA00023163"/>
    </source>
</evidence>
<keyword evidence="7" id="KW-1185">Reference proteome</keyword>
<dbReference type="InterPro" id="IPR036390">
    <property type="entry name" value="WH_DNA-bd_sf"/>
</dbReference>
<dbReference type="Pfam" id="PF00126">
    <property type="entry name" value="HTH_1"/>
    <property type="match status" value="1"/>
</dbReference>
<dbReference type="PRINTS" id="PR00039">
    <property type="entry name" value="HTHLYSR"/>
</dbReference>
<keyword evidence="2" id="KW-0805">Transcription regulation</keyword>
<dbReference type="InterPro" id="IPR005119">
    <property type="entry name" value="LysR_subst-bd"/>
</dbReference>
<evidence type="ECO:0000256" key="3">
    <source>
        <dbReference type="ARBA" id="ARBA00023125"/>
    </source>
</evidence>
<dbReference type="InterPro" id="IPR036388">
    <property type="entry name" value="WH-like_DNA-bd_sf"/>
</dbReference>
<proteinExistence type="inferred from homology"/>